<evidence type="ECO:0000256" key="1">
    <source>
        <dbReference type="ARBA" id="ARBA00004141"/>
    </source>
</evidence>
<reference evidence="8" key="1">
    <citation type="submission" date="2023-06" db="EMBL/GenBank/DDBJ databases">
        <authorList>
            <consortium name="Lawrence Berkeley National Laboratory"/>
            <person name="Ahrendt S."/>
            <person name="Sahu N."/>
            <person name="Indic B."/>
            <person name="Wong-Bajracharya J."/>
            <person name="Merenyi Z."/>
            <person name="Ke H.-M."/>
            <person name="Monk M."/>
            <person name="Kocsube S."/>
            <person name="Drula E."/>
            <person name="Lipzen A."/>
            <person name="Balint B."/>
            <person name="Henrissat B."/>
            <person name="Andreopoulos B."/>
            <person name="Martin F.M."/>
            <person name="Harder C.B."/>
            <person name="Rigling D."/>
            <person name="Ford K.L."/>
            <person name="Foster G.D."/>
            <person name="Pangilinan J."/>
            <person name="Papanicolaou A."/>
            <person name="Barry K."/>
            <person name="LaButti K."/>
            <person name="Viragh M."/>
            <person name="Koriabine M."/>
            <person name="Yan M."/>
            <person name="Riley R."/>
            <person name="Champramary S."/>
            <person name="Plett K.L."/>
            <person name="Tsai I.J."/>
            <person name="Slot J."/>
            <person name="Sipos G."/>
            <person name="Plett J."/>
            <person name="Nagy L.G."/>
            <person name="Grigoriev I.V."/>
        </authorList>
    </citation>
    <scope>NUCLEOTIDE SEQUENCE</scope>
    <source>
        <strain evidence="8">FPL87.14</strain>
    </source>
</reference>
<dbReference type="GO" id="GO:0016020">
    <property type="term" value="C:membrane"/>
    <property type="evidence" value="ECO:0007669"/>
    <property type="project" value="UniProtKB-SubCell"/>
</dbReference>
<dbReference type="EMBL" id="JAUEPT010000051">
    <property type="protein sequence ID" value="KAK0437005.1"/>
    <property type="molecule type" value="Genomic_DNA"/>
</dbReference>
<protein>
    <recommendedName>
        <fullName evidence="7">Wax synthase domain-containing protein</fullName>
    </recommendedName>
</protein>
<gene>
    <name evidence="8" type="ORF">EV421DRAFT_1083540</name>
</gene>
<proteinExistence type="predicted"/>
<feature type="domain" description="Wax synthase" evidence="7">
    <location>
        <begin position="111"/>
        <end position="178"/>
    </location>
</feature>
<comment type="subcellular location">
    <subcellularLocation>
        <location evidence="1">Membrane</location>
        <topology evidence="1">Multi-pass membrane protein</topology>
    </subcellularLocation>
</comment>
<name>A0AA39J6E9_9AGAR</name>
<feature type="transmembrane region" description="Helical" evidence="6">
    <location>
        <begin position="206"/>
        <end position="228"/>
    </location>
</feature>
<evidence type="ECO:0000313" key="8">
    <source>
        <dbReference type="EMBL" id="KAK0437005.1"/>
    </source>
</evidence>
<organism evidence="8 9">
    <name type="scientific">Armillaria borealis</name>
    <dbReference type="NCBI Taxonomy" id="47425"/>
    <lineage>
        <taxon>Eukaryota</taxon>
        <taxon>Fungi</taxon>
        <taxon>Dikarya</taxon>
        <taxon>Basidiomycota</taxon>
        <taxon>Agaricomycotina</taxon>
        <taxon>Agaricomycetes</taxon>
        <taxon>Agaricomycetidae</taxon>
        <taxon>Agaricales</taxon>
        <taxon>Marasmiineae</taxon>
        <taxon>Physalacriaceae</taxon>
        <taxon>Armillaria</taxon>
    </lineage>
</organism>
<evidence type="ECO:0000256" key="5">
    <source>
        <dbReference type="SAM" id="MobiDB-lite"/>
    </source>
</evidence>
<keyword evidence="4 6" id="KW-0472">Membrane</keyword>
<evidence type="ECO:0000256" key="4">
    <source>
        <dbReference type="ARBA" id="ARBA00023136"/>
    </source>
</evidence>
<evidence type="ECO:0000256" key="2">
    <source>
        <dbReference type="ARBA" id="ARBA00022692"/>
    </source>
</evidence>
<dbReference type="InterPro" id="IPR032805">
    <property type="entry name" value="Wax_synthase_dom"/>
</dbReference>
<sequence>MEPVPVNQPRGIGWTHEPRNLPPSPYTTSTPRWRFIVDRIAQSVLLFMVWGAAAAYNEQVRFGVKLGGANGRITNNDPHAVECCDGSFRYLGRGDMETVLWELVGRVYFCFSHTWHQLLRRSITAPGDRFVSYLSLPKGSNLAWAVKLYTAFFVSGWIHHSSDYVVLGYHGGALKFFMSQAFCIMIESVVIDLGRRLGLQAGSHNLFWRIIGYIWVQCWFAMCLPMYINPYQRLIQTSV</sequence>
<dbReference type="Pfam" id="PF13813">
    <property type="entry name" value="MBOAT_2"/>
    <property type="match status" value="1"/>
</dbReference>
<dbReference type="AlphaFoldDB" id="A0AA39J6E9"/>
<accession>A0AA39J6E9</accession>
<evidence type="ECO:0000256" key="3">
    <source>
        <dbReference type="ARBA" id="ARBA00022989"/>
    </source>
</evidence>
<dbReference type="Proteomes" id="UP001175226">
    <property type="component" value="Unassembled WGS sequence"/>
</dbReference>
<evidence type="ECO:0000259" key="7">
    <source>
        <dbReference type="Pfam" id="PF13813"/>
    </source>
</evidence>
<keyword evidence="2 6" id="KW-0812">Transmembrane</keyword>
<comment type="caution">
    <text evidence="8">The sequence shown here is derived from an EMBL/GenBank/DDBJ whole genome shotgun (WGS) entry which is preliminary data.</text>
</comment>
<evidence type="ECO:0000256" key="6">
    <source>
        <dbReference type="SAM" id="Phobius"/>
    </source>
</evidence>
<feature type="region of interest" description="Disordered" evidence="5">
    <location>
        <begin position="1"/>
        <end position="25"/>
    </location>
</feature>
<evidence type="ECO:0000313" key="9">
    <source>
        <dbReference type="Proteomes" id="UP001175226"/>
    </source>
</evidence>
<keyword evidence="3 6" id="KW-1133">Transmembrane helix</keyword>
<keyword evidence="9" id="KW-1185">Reference proteome</keyword>